<dbReference type="EMBL" id="BAEQ01000023">
    <property type="protein sequence ID" value="GAC28374.1"/>
    <property type="molecule type" value="Genomic_DNA"/>
</dbReference>
<dbReference type="InterPro" id="IPR029058">
    <property type="entry name" value="AB_hydrolase_fold"/>
</dbReference>
<gene>
    <name evidence="2" type="ORF">GPAL_1507</name>
</gene>
<feature type="chain" id="PRO_5003900886" evidence="1">
    <location>
        <begin position="21"/>
        <end position="346"/>
    </location>
</feature>
<evidence type="ECO:0000313" key="3">
    <source>
        <dbReference type="Proteomes" id="UP000006251"/>
    </source>
</evidence>
<dbReference type="Gene3D" id="3.40.50.1820">
    <property type="entry name" value="alpha/beta hydrolase"/>
    <property type="match status" value="2"/>
</dbReference>
<proteinExistence type="predicted"/>
<accession>K6Y6H0</accession>
<dbReference type="OrthoDB" id="505233at2"/>
<name>K6Y6H0_9ALTE</name>
<dbReference type="RefSeq" id="WP_006010487.1">
    <property type="nucleotide sequence ID" value="NZ_BAEQ01000023.1"/>
</dbReference>
<dbReference type="Proteomes" id="UP000006251">
    <property type="component" value="Unassembled WGS sequence"/>
</dbReference>
<organism evidence="2 3">
    <name type="scientific">Brumicola pallidula DSM 14239 = ACAM 615</name>
    <dbReference type="NCBI Taxonomy" id="1121922"/>
    <lineage>
        <taxon>Bacteria</taxon>
        <taxon>Pseudomonadati</taxon>
        <taxon>Pseudomonadota</taxon>
        <taxon>Gammaproteobacteria</taxon>
        <taxon>Alteromonadales</taxon>
        <taxon>Alteromonadaceae</taxon>
        <taxon>Brumicola</taxon>
    </lineage>
</organism>
<protein>
    <submittedName>
        <fullName evidence="2">Poly (3-hydroxybutyrate) depolymerase</fullName>
    </submittedName>
</protein>
<dbReference type="SUPFAM" id="SSF53474">
    <property type="entry name" value="alpha/beta-Hydrolases"/>
    <property type="match status" value="1"/>
</dbReference>
<dbReference type="PROSITE" id="PS51257">
    <property type="entry name" value="PROKAR_LIPOPROTEIN"/>
    <property type="match status" value="1"/>
</dbReference>
<dbReference type="AlphaFoldDB" id="K6Y6H0"/>
<keyword evidence="1" id="KW-0732">Signal</keyword>
<keyword evidence="3" id="KW-1185">Reference proteome</keyword>
<comment type="caution">
    <text evidence="2">The sequence shown here is derived from an EMBL/GenBank/DDBJ whole genome shotgun (WGS) entry which is preliminary data.</text>
</comment>
<feature type="signal peptide" evidence="1">
    <location>
        <begin position="1"/>
        <end position="20"/>
    </location>
</feature>
<dbReference type="PANTHER" id="PTHR42972">
    <property type="entry name" value="TOL-PAL SYSTEM PROTEIN TOLB"/>
    <property type="match status" value="1"/>
</dbReference>
<sequence length="346" mass="37622">MRKLILKQASIVSITSMMLAACGSPSNGAKPSVQKDVPVISVSGLSSGAYMAMQFHLSFSEQVIGSGLIAGGPYFCAQGSISTALQNCVANPDATIDLTALAATIDDYQASGQLAASKYNQDDKVWLLHGTLDTRINRVVADQLAAQINTLFVPKNVKYLSQQAFAHVMPTLDSGKPCIESVSPFIGNCNYDAAGELLKYITQLTEPKSTKSNDQLSQQLLTFEQREYAGEYAETLGENAYLFVPQSCKDKRNCDIHISFHGCNQNAEAIGNEYAKNAGFNAWADTNNLIVLYPQTKKSAFMPLNPQACWDWWGYTGVNYANKDGKQIKAVMSLVDNIPNIISNTK</sequence>
<dbReference type="STRING" id="1121922.GCA_000428905_00814"/>
<dbReference type="PANTHER" id="PTHR42972:SF8">
    <property type="entry name" value="POLYHYDROXYBUTYRATE DEPOLYMERASE"/>
    <property type="match status" value="1"/>
</dbReference>
<reference evidence="3" key="1">
    <citation type="journal article" date="2014" name="Environ. Microbiol.">
        <title>Comparative genomics of the marine bacterial genus Glaciecola reveals the high degree of genomic diversity and genomic characteristic for cold adaptation.</title>
        <authorList>
            <person name="Qin Q.L."/>
            <person name="Xie B.B."/>
            <person name="Yu Y."/>
            <person name="Shu Y.L."/>
            <person name="Rong J.C."/>
            <person name="Zhang Y.J."/>
            <person name="Zhao D.L."/>
            <person name="Chen X.L."/>
            <person name="Zhang X.Y."/>
            <person name="Chen B."/>
            <person name="Zhou B.C."/>
            <person name="Zhang Y.Z."/>
        </authorList>
    </citation>
    <scope>NUCLEOTIDE SEQUENCE [LARGE SCALE GENOMIC DNA]</scope>
    <source>
        <strain evidence="3">ACAM 615</strain>
    </source>
</reference>
<evidence type="ECO:0000313" key="2">
    <source>
        <dbReference type="EMBL" id="GAC28374.1"/>
    </source>
</evidence>
<evidence type="ECO:0000256" key="1">
    <source>
        <dbReference type="SAM" id="SignalP"/>
    </source>
</evidence>